<dbReference type="GO" id="GO:0043565">
    <property type="term" value="F:sequence-specific DNA binding"/>
    <property type="evidence" value="ECO:0007669"/>
    <property type="project" value="InterPro"/>
</dbReference>
<proteinExistence type="inferred from homology"/>
<dbReference type="PRINTS" id="PR00056">
    <property type="entry name" value="HSFDOMAIN"/>
</dbReference>
<dbReference type="OrthoDB" id="60033at2759"/>
<feature type="region of interest" description="Disordered" evidence="7">
    <location>
        <begin position="456"/>
        <end position="492"/>
    </location>
</feature>
<dbReference type="SMART" id="SM00415">
    <property type="entry name" value="HSF"/>
    <property type="match status" value="1"/>
</dbReference>
<dbReference type="Gene3D" id="1.10.10.10">
    <property type="entry name" value="Winged helix-like DNA-binding domain superfamily/Winged helix DNA-binding domain"/>
    <property type="match status" value="1"/>
</dbReference>
<feature type="region of interest" description="Disordered" evidence="7">
    <location>
        <begin position="121"/>
        <end position="147"/>
    </location>
</feature>
<dbReference type="InterPro" id="IPR036390">
    <property type="entry name" value="WH_DNA-bd_sf"/>
</dbReference>
<feature type="region of interest" description="Disordered" evidence="7">
    <location>
        <begin position="400"/>
        <end position="437"/>
    </location>
</feature>
<feature type="region of interest" description="Disordered" evidence="7">
    <location>
        <begin position="176"/>
        <end position="220"/>
    </location>
</feature>
<keyword evidence="4" id="KW-0804">Transcription</keyword>
<evidence type="ECO:0000259" key="8">
    <source>
        <dbReference type="SMART" id="SM00415"/>
    </source>
</evidence>
<comment type="similarity">
    <text evidence="6">Belongs to the HSF family.</text>
</comment>
<evidence type="ECO:0000313" key="9">
    <source>
        <dbReference type="EMBL" id="CAB9504019.1"/>
    </source>
</evidence>
<gene>
    <name evidence="9" type="ORF">SEMRO_183_G079690.1</name>
</gene>
<keyword evidence="10" id="KW-1185">Reference proteome</keyword>
<dbReference type="InterPro" id="IPR000232">
    <property type="entry name" value="HSF_DNA-bd"/>
</dbReference>
<dbReference type="InterPro" id="IPR036388">
    <property type="entry name" value="WH-like_DNA-bd_sf"/>
</dbReference>
<evidence type="ECO:0000256" key="1">
    <source>
        <dbReference type="ARBA" id="ARBA00004123"/>
    </source>
</evidence>
<comment type="caution">
    <text evidence="9">The sequence shown here is derived from an EMBL/GenBank/DDBJ whole genome shotgun (WGS) entry which is preliminary data.</text>
</comment>
<evidence type="ECO:0000313" key="10">
    <source>
        <dbReference type="Proteomes" id="UP001153069"/>
    </source>
</evidence>
<keyword evidence="5" id="KW-0539">Nucleus</keyword>
<evidence type="ECO:0000256" key="6">
    <source>
        <dbReference type="RuleBase" id="RU004020"/>
    </source>
</evidence>
<dbReference type="PANTHER" id="PTHR10015:SF206">
    <property type="entry name" value="HSF-TYPE DNA-BINDING DOMAIN-CONTAINING PROTEIN"/>
    <property type="match status" value="1"/>
</dbReference>
<comment type="subcellular location">
    <subcellularLocation>
        <location evidence="1">Nucleus</location>
    </subcellularLocation>
</comment>
<dbReference type="Pfam" id="PF00447">
    <property type="entry name" value="HSF_DNA-bind"/>
    <property type="match status" value="1"/>
</dbReference>
<organism evidence="9 10">
    <name type="scientific">Seminavis robusta</name>
    <dbReference type="NCBI Taxonomy" id="568900"/>
    <lineage>
        <taxon>Eukaryota</taxon>
        <taxon>Sar</taxon>
        <taxon>Stramenopiles</taxon>
        <taxon>Ochrophyta</taxon>
        <taxon>Bacillariophyta</taxon>
        <taxon>Bacillariophyceae</taxon>
        <taxon>Bacillariophycidae</taxon>
        <taxon>Naviculales</taxon>
        <taxon>Naviculaceae</taxon>
        <taxon>Seminavis</taxon>
    </lineage>
</organism>
<dbReference type="PANTHER" id="PTHR10015">
    <property type="entry name" value="HEAT SHOCK TRANSCRIPTION FACTOR"/>
    <property type="match status" value="1"/>
</dbReference>
<accession>A0A9N8DQD0</accession>
<evidence type="ECO:0000256" key="5">
    <source>
        <dbReference type="ARBA" id="ARBA00023242"/>
    </source>
</evidence>
<protein>
    <submittedName>
        <fullName evidence="9">Heat stress transcription factor</fullName>
    </submittedName>
</protein>
<dbReference type="EMBL" id="CAICTM010000182">
    <property type="protein sequence ID" value="CAB9504019.1"/>
    <property type="molecule type" value="Genomic_DNA"/>
</dbReference>
<dbReference type="Proteomes" id="UP001153069">
    <property type="component" value="Unassembled WGS sequence"/>
</dbReference>
<dbReference type="FunFam" id="1.10.10.10:FF:000027">
    <property type="entry name" value="Heat shock transcription factor 1"/>
    <property type="match status" value="1"/>
</dbReference>
<keyword evidence="3" id="KW-0238">DNA-binding</keyword>
<sequence length="492" mass="53112">MAPNNKAVDETPPDVPLFLRKTYHMIDSCDPTIACWSDDGETFIVKDPSKFEATIIPQFFKHSKFTSFVRQLNFYSFRKIKYMDTLRLDPKLEAQTANYWRFKHDKFQRGKPHLLSEIKRMTGSKGGPAANKTPPAPVTSANGAGSEAMKSELDSLKKRIEEMNKNMTQLTSMVQKVTLSSSSKDEEEEAASKPPAASVVKQDGSVPHVPVGSKRKKLDTSLPESVPSLAQAAVSVAPPQPILPPDVVGSLDDTALIVRPDEMLSSNVDFEEILPMDLGGDEQVQLQPLDTSAQPVDTLYDFSKDLNGDDVALVDVCQNGDSADAVEDSTATHLLPDPSTGLPPTAFELASRSRPNRADPELMDRLSEALAVLPKAMQEQIVERLIAAITTTDLYTAPMPANVVPAGQQGESSAMEDDKSVASKDDQEKSSPAAVGEIGMPLAAATLAALLGHYSEQVKKQRSSSPSSSCSANKSKASRTGVKDIPVIPVHA</sequence>
<evidence type="ECO:0000256" key="4">
    <source>
        <dbReference type="ARBA" id="ARBA00023163"/>
    </source>
</evidence>
<feature type="domain" description="HSF-type DNA-binding" evidence="8">
    <location>
        <begin position="14"/>
        <end position="121"/>
    </location>
</feature>
<evidence type="ECO:0000256" key="3">
    <source>
        <dbReference type="ARBA" id="ARBA00023125"/>
    </source>
</evidence>
<dbReference type="SUPFAM" id="SSF46785">
    <property type="entry name" value="Winged helix' DNA-binding domain"/>
    <property type="match status" value="1"/>
</dbReference>
<evidence type="ECO:0000256" key="7">
    <source>
        <dbReference type="SAM" id="MobiDB-lite"/>
    </source>
</evidence>
<dbReference type="GO" id="GO:0003700">
    <property type="term" value="F:DNA-binding transcription factor activity"/>
    <property type="evidence" value="ECO:0007669"/>
    <property type="project" value="InterPro"/>
</dbReference>
<reference evidence="9" key="1">
    <citation type="submission" date="2020-06" db="EMBL/GenBank/DDBJ databases">
        <authorList>
            <consortium name="Plant Systems Biology data submission"/>
        </authorList>
    </citation>
    <scope>NUCLEOTIDE SEQUENCE</scope>
    <source>
        <strain evidence="9">D6</strain>
    </source>
</reference>
<dbReference type="GO" id="GO:0005634">
    <property type="term" value="C:nucleus"/>
    <property type="evidence" value="ECO:0007669"/>
    <property type="project" value="UniProtKB-SubCell"/>
</dbReference>
<feature type="compositionally biased region" description="Basic and acidic residues" evidence="7">
    <location>
        <begin position="416"/>
        <end position="429"/>
    </location>
</feature>
<dbReference type="AlphaFoldDB" id="A0A9N8DQD0"/>
<keyword evidence="2" id="KW-0805">Transcription regulation</keyword>
<feature type="region of interest" description="Disordered" evidence="7">
    <location>
        <begin position="331"/>
        <end position="359"/>
    </location>
</feature>
<evidence type="ECO:0000256" key="2">
    <source>
        <dbReference type="ARBA" id="ARBA00023015"/>
    </source>
</evidence>
<name>A0A9N8DQD0_9STRA</name>
<feature type="compositionally biased region" description="Low complexity" evidence="7">
    <location>
        <begin position="463"/>
        <end position="475"/>
    </location>
</feature>